<feature type="region of interest" description="Disordered" evidence="1">
    <location>
        <begin position="1"/>
        <end position="29"/>
    </location>
</feature>
<evidence type="ECO:0000256" key="1">
    <source>
        <dbReference type="SAM" id="MobiDB-lite"/>
    </source>
</evidence>
<name>D8PBT6_9BACT</name>
<proteinExistence type="predicted"/>
<dbReference type="STRING" id="330214.NIDE0932"/>
<keyword evidence="4" id="KW-1185">Reference proteome</keyword>
<keyword evidence="2" id="KW-0812">Transmembrane</keyword>
<dbReference type="EMBL" id="FP929003">
    <property type="protein sequence ID" value="CBK40695.1"/>
    <property type="molecule type" value="Genomic_DNA"/>
</dbReference>
<keyword evidence="2" id="KW-0472">Membrane</keyword>
<organism evidence="3 4">
    <name type="scientific">Nitrospira defluvii</name>
    <dbReference type="NCBI Taxonomy" id="330214"/>
    <lineage>
        <taxon>Bacteria</taxon>
        <taxon>Pseudomonadati</taxon>
        <taxon>Nitrospirota</taxon>
        <taxon>Nitrospiria</taxon>
        <taxon>Nitrospirales</taxon>
        <taxon>Nitrospiraceae</taxon>
        <taxon>Nitrospira</taxon>
    </lineage>
</organism>
<dbReference type="AlphaFoldDB" id="D8PBT6"/>
<dbReference type="KEGG" id="nde:NIDE0932"/>
<evidence type="ECO:0000313" key="3">
    <source>
        <dbReference type="EMBL" id="CBK40695.1"/>
    </source>
</evidence>
<protein>
    <submittedName>
        <fullName evidence="3">Uncharacterized protein</fullName>
    </submittedName>
</protein>
<evidence type="ECO:0000313" key="4">
    <source>
        <dbReference type="Proteomes" id="UP000001660"/>
    </source>
</evidence>
<keyword evidence="2" id="KW-1133">Transmembrane helix</keyword>
<feature type="transmembrane region" description="Helical" evidence="2">
    <location>
        <begin position="37"/>
        <end position="59"/>
    </location>
</feature>
<dbReference type="HOGENOM" id="CLU_1755517_0_0_0"/>
<accession>D8PBT6</accession>
<dbReference type="Proteomes" id="UP000001660">
    <property type="component" value="Chromosome"/>
</dbReference>
<evidence type="ECO:0000256" key="2">
    <source>
        <dbReference type="SAM" id="Phobius"/>
    </source>
</evidence>
<gene>
    <name evidence="3" type="ORF">NIDE0932</name>
</gene>
<sequence length="148" mass="15869">MKRNGAHQNAKGPSDTPCCGPSVSEEAPVSSNRPATILASGTIVLVLVTVSLCFGEMVVQAVHLLRSDYPSIESMKDRAGLITSDPSFGRHATENDGGVLTEITISGTRHQIRRPHPSIGLPPVRDSAVIRAEPLRDRRFLHSGHTSL</sequence>
<reference evidence="3 4" key="1">
    <citation type="journal article" date="2010" name="Proc. Natl. Acad. Sci. U.S.A.">
        <title>A Nitrospira metagenome illuminates the physiology and evolution of globally important nitrite-oxidizing bacteria.</title>
        <authorList>
            <person name="Lucker S."/>
            <person name="Wagner M."/>
            <person name="Maixner F."/>
            <person name="Pelletier E."/>
            <person name="Koch H."/>
            <person name="Vacherie B."/>
            <person name="Rattei T."/>
            <person name="Sinninghe Damste J."/>
            <person name="Spieck E."/>
            <person name="Le Paslier D."/>
            <person name="Daims H."/>
        </authorList>
    </citation>
    <scope>NUCLEOTIDE SEQUENCE [LARGE SCALE GENOMIC DNA]</scope>
</reference>